<dbReference type="EMBL" id="AGNL01017409">
    <property type="protein sequence ID" value="EJK64308.1"/>
    <property type="molecule type" value="Genomic_DNA"/>
</dbReference>
<proteinExistence type="predicted"/>
<comment type="caution">
    <text evidence="1">The sequence shown here is derived from an EMBL/GenBank/DDBJ whole genome shotgun (WGS) entry which is preliminary data.</text>
</comment>
<organism evidence="1 2">
    <name type="scientific">Thalassiosira oceanica</name>
    <name type="common">Marine diatom</name>
    <dbReference type="NCBI Taxonomy" id="159749"/>
    <lineage>
        <taxon>Eukaryota</taxon>
        <taxon>Sar</taxon>
        <taxon>Stramenopiles</taxon>
        <taxon>Ochrophyta</taxon>
        <taxon>Bacillariophyta</taxon>
        <taxon>Coscinodiscophyceae</taxon>
        <taxon>Thalassiosirophycidae</taxon>
        <taxon>Thalassiosirales</taxon>
        <taxon>Thalassiosiraceae</taxon>
        <taxon>Thalassiosira</taxon>
    </lineage>
</organism>
<sequence>MSRPAEQGVVLLDVTLADGQPLLYQTLRGRTNYVQRQVYIPPSLDVDSQRSLSLNLGNGDCKWMPPNPNVPTDVDYQKTIVVGYPSGDKRMVYVQMEALTGISAKDEWDFAFQGASNHPFIKANYPHHEGVWGWGSVGDQVVLMVPNIRRSMIEYAETWGEADQMRDNLFASKPPVEDFYAWRDLRVMDEIHWYGWFIDYWMEGGLMRDIFTHQLTTSEHWNHLLASFAFTREELAMENYVDEDQVVSPSYDPHCVNDVSGGCVPVSVISADKLRDYDEGPAETAKVASVLKNDDRTGQYVIEAETWDCIWSELIEKKKGPKVIDDRPGYSGIIDIFFSHEMLVEMLGELDRLITKYSGPAWSDTPTAVSLVSILQEHYALIQIEKHEVLTGVRKLRSNDFLGSNERERRKAVEMPGTSDEKKDLSKFFIALEQQRMDLKHKRVAEAMAQRETDAIDKEEPDAADGDDTDLVEALTNVVSQIKTLEDEGGTDEETAAAMLEKIRDITARAKVVLADE</sequence>
<accession>K0SDY6</accession>
<dbReference type="Proteomes" id="UP000266841">
    <property type="component" value="Unassembled WGS sequence"/>
</dbReference>
<evidence type="ECO:0000313" key="1">
    <source>
        <dbReference type="EMBL" id="EJK64308.1"/>
    </source>
</evidence>
<gene>
    <name evidence="1" type="ORF">THAOC_14973</name>
</gene>
<dbReference type="OrthoDB" id="40325at2759"/>
<evidence type="ECO:0000313" key="2">
    <source>
        <dbReference type="Proteomes" id="UP000266841"/>
    </source>
</evidence>
<dbReference type="AlphaFoldDB" id="K0SDY6"/>
<name>K0SDY6_THAOC</name>
<keyword evidence="2" id="KW-1185">Reference proteome</keyword>
<reference evidence="1 2" key="1">
    <citation type="journal article" date="2012" name="Genome Biol.">
        <title>Genome and low-iron response of an oceanic diatom adapted to chronic iron limitation.</title>
        <authorList>
            <person name="Lommer M."/>
            <person name="Specht M."/>
            <person name="Roy A.S."/>
            <person name="Kraemer L."/>
            <person name="Andreson R."/>
            <person name="Gutowska M.A."/>
            <person name="Wolf J."/>
            <person name="Bergner S.V."/>
            <person name="Schilhabel M.B."/>
            <person name="Klostermeier U.C."/>
            <person name="Beiko R.G."/>
            <person name="Rosenstiel P."/>
            <person name="Hippler M."/>
            <person name="Laroche J."/>
        </authorList>
    </citation>
    <scope>NUCLEOTIDE SEQUENCE [LARGE SCALE GENOMIC DNA]</scope>
    <source>
        <strain evidence="1 2">CCMP1005</strain>
    </source>
</reference>
<protein>
    <submittedName>
        <fullName evidence="1">Uncharacterized protein</fullName>
    </submittedName>
</protein>